<dbReference type="EMBL" id="LSRX01001485">
    <property type="protein sequence ID" value="OLP79440.1"/>
    <property type="molecule type" value="Genomic_DNA"/>
</dbReference>
<name>A0A1Q9C949_SYMMI</name>
<sequence>MSIEVERMIPAVGYVFFGQAPFGQLMLEAMRHATGREPVVIARRRLTFHLDPLEVNRNFDWKDRSHKSTELLALNNMAGFGLSPGKLMFQSLPDSSAILERVHRHFVVPGEVDLNKTGYFVDLGQCFSKNGTISGVALVAMCTSPKETTTVNRLQPQIRSINCPPLQVVQFSVGGLQFHFGRCLYTFTIFGRCFCGFTVFRQLARFAAYSQSDILGRVAYLQLYGSRW</sequence>
<dbReference type="OrthoDB" id="410582at2759"/>
<reference evidence="1 2" key="1">
    <citation type="submission" date="2016-02" db="EMBL/GenBank/DDBJ databases">
        <title>Genome analysis of coral dinoflagellate symbionts highlights evolutionary adaptations to a symbiotic lifestyle.</title>
        <authorList>
            <person name="Aranda M."/>
            <person name="Li Y."/>
            <person name="Liew Y.J."/>
            <person name="Baumgarten S."/>
            <person name="Simakov O."/>
            <person name="Wilson M."/>
            <person name="Piel J."/>
            <person name="Ashoor H."/>
            <person name="Bougouffa S."/>
            <person name="Bajic V.B."/>
            <person name="Ryu T."/>
            <person name="Ravasi T."/>
            <person name="Bayer T."/>
            <person name="Micklem G."/>
            <person name="Kim H."/>
            <person name="Bhak J."/>
            <person name="Lajeunesse T.C."/>
            <person name="Voolstra C.R."/>
        </authorList>
    </citation>
    <scope>NUCLEOTIDE SEQUENCE [LARGE SCALE GENOMIC DNA]</scope>
    <source>
        <strain evidence="1 2">CCMP2467</strain>
    </source>
</reference>
<organism evidence="1 2">
    <name type="scientific">Symbiodinium microadriaticum</name>
    <name type="common">Dinoflagellate</name>
    <name type="synonym">Zooxanthella microadriatica</name>
    <dbReference type="NCBI Taxonomy" id="2951"/>
    <lineage>
        <taxon>Eukaryota</taxon>
        <taxon>Sar</taxon>
        <taxon>Alveolata</taxon>
        <taxon>Dinophyceae</taxon>
        <taxon>Suessiales</taxon>
        <taxon>Symbiodiniaceae</taxon>
        <taxon>Symbiodinium</taxon>
    </lineage>
</organism>
<dbReference type="AlphaFoldDB" id="A0A1Q9C949"/>
<evidence type="ECO:0000313" key="1">
    <source>
        <dbReference type="EMBL" id="OLP79440.1"/>
    </source>
</evidence>
<protein>
    <submittedName>
        <fullName evidence="1">Uncharacterized protein</fullName>
    </submittedName>
</protein>
<comment type="caution">
    <text evidence="1">The sequence shown here is derived from an EMBL/GenBank/DDBJ whole genome shotgun (WGS) entry which is preliminary data.</text>
</comment>
<proteinExistence type="predicted"/>
<gene>
    <name evidence="1" type="ORF">AK812_SmicGene40275</name>
</gene>
<keyword evidence="2" id="KW-1185">Reference proteome</keyword>
<dbReference type="Proteomes" id="UP000186817">
    <property type="component" value="Unassembled WGS sequence"/>
</dbReference>
<evidence type="ECO:0000313" key="2">
    <source>
        <dbReference type="Proteomes" id="UP000186817"/>
    </source>
</evidence>
<accession>A0A1Q9C949</accession>